<dbReference type="PROSITE" id="PS50003">
    <property type="entry name" value="PH_DOMAIN"/>
    <property type="match status" value="1"/>
</dbReference>
<comment type="subcellular location">
    <subcellularLocation>
        <location evidence="1">Cytoplasm</location>
    </subcellularLocation>
</comment>
<feature type="domain" description="C2" evidence="11">
    <location>
        <begin position="541"/>
        <end position="669"/>
    </location>
</feature>
<evidence type="ECO:0000256" key="7">
    <source>
        <dbReference type="ARBA" id="ARBA00023224"/>
    </source>
</evidence>
<dbReference type="EMBL" id="CAJNOH010000789">
    <property type="protein sequence ID" value="CAF1124105.1"/>
    <property type="molecule type" value="Genomic_DNA"/>
</dbReference>
<dbReference type="SMART" id="SM00149">
    <property type="entry name" value="PLCYc"/>
    <property type="match status" value="1"/>
</dbReference>
<evidence type="ECO:0000256" key="4">
    <source>
        <dbReference type="ARBA" id="ARBA00022801"/>
    </source>
</evidence>
<dbReference type="GO" id="GO:0051209">
    <property type="term" value="P:release of sequestered calcium ion into cytosol"/>
    <property type="evidence" value="ECO:0007669"/>
    <property type="project" value="TreeGrafter"/>
</dbReference>
<name>A0A814QSN2_9BILA</name>
<dbReference type="InterPro" id="IPR001849">
    <property type="entry name" value="PH_domain"/>
</dbReference>
<feature type="domain" description="PI-PLC Y-box" evidence="12">
    <location>
        <begin position="417"/>
        <end position="532"/>
    </location>
</feature>
<dbReference type="InterPro" id="IPR011992">
    <property type="entry name" value="EF-hand-dom_pair"/>
</dbReference>
<evidence type="ECO:0000256" key="8">
    <source>
        <dbReference type="ARBA" id="ARBA00023674"/>
    </source>
</evidence>
<evidence type="ECO:0000256" key="6">
    <source>
        <dbReference type="ARBA" id="ARBA00023098"/>
    </source>
</evidence>
<dbReference type="SUPFAM" id="SSF47473">
    <property type="entry name" value="EF-hand"/>
    <property type="match status" value="1"/>
</dbReference>
<dbReference type="InterPro" id="IPR001192">
    <property type="entry name" value="PI-PLC_fam"/>
</dbReference>
<dbReference type="PROSITE" id="PS50004">
    <property type="entry name" value="C2"/>
    <property type="match status" value="1"/>
</dbReference>
<dbReference type="GO" id="GO:0048015">
    <property type="term" value="P:phosphatidylinositol-mediated signaling"/>
    <property type="evidence" value="ECO:0007669"/>
    <property type="project" value="TreeGrafter"/>
</dbReference>
<dbReference type="PANTHER" id="PTHR10336">
    <property type="entry name" value="PHOSPHOINOSITIDE-SPECIFIC PHOSPHOLIPASE C FAMILY PROTEIN"/>
    <property type="match status" value="1"/>
</dbReference>
<organism evidence="14 15">
    <name type="scientific">Rotaria sordida</name>
    <dbReference type="NCBI Taxonomy" id="392033"/>
    <lineage>
        <taxon>Eukaryota</taxon>
        <taxon>Metazoa</taxon>
        <taxon>Spiralia</taxon>
        <taxon>Gnathifera</taxon>
        <taxon>Rotifera</taxon>
        <taxon>Eurotatoria</taxon>
        <taxon>Bdelloidea</taxon>
        <taxon>Philodinida</taxon>
        <taxon>Philodinidae</taxon>
        <taxon>Rotaria</taxon>
    </lineage>
</organism>
<gene>
    <name evidence="14" type="ORF">PYM288_LOCUS20856</name>
</gene>
<dbReference type="CDD" id="cd00275">
    <property type="entry name" value="C2_PLC_like"/>
    <property type="match status" value="1"/>
</dbReference>
<dbReference type="InterPro" id="IPR000909">
    <property type="entry name" value="PLipase_C_PInositol-sp_X_dom"/>
</dbReference>
<dbReference type="PANTHER" id="PTHR10336:SF36">
    <property type="entry name" value="1-PHOSPHATIDYLINOSITOL 4,5-BISPHOSPHATE PHOSPHODIESTERASE BETA-4"/>
    <property type="match status" value="1"/>
</dbReference>
<dbReference type="SUPFAM" id="SSF50729">
    <property type="entry name" value="PH domain-like"/>
    <property type="match status" value="1"/>
</dbReference>
<evidence type="ECO:0000313" key="14">
    <source>
        <dbReference type="EMBL" id="CAF1124105.1"/>
    </source>
</evidence>
<dbReference type="Pfam" id="PF00388">
    <property type="entry name" value="PI-PLC-X"/>
    <property type="match status" value="1"/>
</dbReference>
<evidence type="ECO:0000256" key="1">
    <source>
        <dbReference type="ARBA" id="ARBA00004496"/>
    </source>
</evidence>
<dbReference type="InterPro" id="IPR017946">
    <property type="entry name" value="PLC-like_Pdiesterase_TIM-brl"/>
</dbReference>
<dbReference type="Gene3D" id="2.30.29.30">
    <property type="entry name" value="Pleckstrin-homology domain (PH domain)/Phosphotyrosine-binding domain (PTB)"/>
    <property type="match status" value="1"/>
</dbReference>
<keyword evidence="7" id="KW-0807">Transducer</keyword>
<comment type="caution">
    <text evidence="14">The sequence shown here is derived from an EMBL/GenBank/DDBJ whole genome shotgun (WGS) entry which is preliminary data.</text>
</comment>
<evidence type="ECO:0000256" key="3">
    <source>
        <dbReference type="ARBA" id="ARBA00022490"/>
    </source>
</evidence>
<dbReference type="PROSITE" id="PS50008">
    <property type="entry name" value="PIPLC_Y_DOMAIN"/>
    <property type="match status" value="1"/>
</dbReference>
<dbReference type="InterPro" id="IPR001711">
    <property type="entry name" value="PLipase_C_Pinositol-sp_Y"/>
</dbReference>
<dbReference type="InterPro" id="IPR011993">
    <property type="entry name" value="PH-like_dom_sf"/>
</dbReference>
<dbReference type="InterPro" id="IPR002048">
    <property type="entry name" value="EF_hand_dom"/>
</dbReference>
<dbReference type="SMART" id="SM00239">
    <property type="entry name" value="C2"/>
    <property type="match status" value="1"/>
</dbReference>
<dbReference type="PRINTS" id="PR00390">
    <property type="entry name" value="PHPHLIPASEC"/>
</dbReference>
<dbReference type="AlphaFoldDB" id="A0A814QSN2"/>
<comment type="catalytic activity">
    <reaction evidence="8">
        <text>a 1,2-diacyl-sn-glycero-3-phospho-(1D-myo-inositol-4,5-bisphosphate) + H2O = 1D-myo-inositol 1,4,5-trisphosphate + a 1,2-diacyl-sn-glycerol + H(+)</text>
        <dbReference type="Rhea" id="RHEA:33179"/>
        <dbReference type="ChEBI" id="CHEBI:15377"/>
        <dbReference type="ChEBI" id="CHEBI:15378"/>
        <dbReference type="ChEBI" id="CHEBI:17815"/>
        <dbReference type="ChEBI" id="CHEBI:58456"/>
        <dbReference type="ChEBI" id="CHEBI:203600"/>
        <dbReference type="EC" id="3.1.4.11"/>
    </reaction>
    <physiologicalReaction direction="left-to-right" evidence="8">
        <dbReference type="Rhea" id="RHEA:33180"/>
    </physiologicalReaction>
</comment>
<keyword evidence="3" id="KW-0963">Cytoplasm</keyword>
<dbReference type="EC" id="3.1.4.11" evidence="2 9"/>
<protein>
    <recommendedName>
        <fullName evidence="2 9">Phosphoinositide phospholipase C</fullName>
        <ecNumber evidence="2 9">3.1.4.11</ecNumber>
    </recommendedName>
</protein>
<dbReference type="Pfam" id="PF13499">
    <property type="entry name" value="EF-hand_7"/>
    <property type="match status" value="1"/>
</dbReference>
<dbReference type="PROSITE" id="PS50007">
    <property type="entry name" value="PIPLC_X_DOMAIN"/>
    <property type="match status" value="1"/>
</dbReference>
<evidence type="ECO:0000259" key="11">
    <source>
        <dbReference type="PROSITE" id="PS50004"/>
    </source>
</evidence>
<feature type="domain" description="EF-hand" evidence="13">
    <location>
        <begin position="123"/>
        <end position="158"/>
    </location>
</feature>
<dbReference type="PROSITE" id="PS50222">
    <property type="entry name" value="EF_HAND_2"/>
    <property type="match status" value="2"/>
</dbReference>
<proteinExistence type="predicted"/>
<dbReference type="SUPFAM" id="SSF49562">
    <property type="entry name" value="C2 domain (Calcium/lipid-binding domain, CaLB)"/>
    <property type="match status" value="1"/>
</dbReference>
<dbReference type="GO" id="GO:0005509">
    <property type="term" value="F:calcium ion binding"/>
    <property type="evidence" value="ECO:0007669"/>
    <property type="project" value="InterPro"/>
</dbReference>
<accession>A0A814QSN2</accession>
<dbReference type="FunFam" id="1.10.238.10:FF:000005">
    <property type="entry name" value="Phosphoinositide phospholipase C"/>
    <property type="match status" value="1"/>
</dbReference>
<sequence>MYNEKNYIHEINEIRSGLQNSTFDQVVNHDIADRNHEQYAFSLYYNNYRDELHLSAKDESTKNMWIQGLQHLIDSHALKQQRHVINETNWILKQFYMADKDGSGTLSKDECRQLLKDSFNANISEDLFDIYFEEANQNGEGSLTSDEFLKFFHLLTRRKDLYKIMQQYVKKDDNQSMDTIYMDVDELLYFLQNVQNQKIIVYALKEFKMDYSIQSIVTRKRVEDLINEFETNNDFKEKGQLSLNGFRNLLLSDDFSIMKPWCSRLIYQDMTRPLSHYYINTSHNTYLFNTQVYGDSNPEAYNRVLRAGCRAVEIDCYDGNDGRPIVKHGYTLVKPCLFETIIRLIEPILFKTSPYPVILDIENHCSIEQQHEMARVLREVFGDRLISEFLLANNSSVLPSPEDLKYKVLLRVIDHDLSKLFVYLQNVPYCEYECVKQYYSYFHSANISEKVFNRIVQSNPMSLIQQTTTNSLRMYPDGLRQDSSNPNPINAWNCGVQMVALNYETDDSIMSLLYGKFIDNGGCGYILKPEYLIDIDKTKFNPFNYLIKLLSLPENINECPQHLTIKIISGQFLSQSNVLTNNIPNLSVTVSTHGIPCDQQSQKTKIIENNGFDPIWNETFQFDIDFPKMCLVCFDVNNYNKNTKKDRFAYFCLPMTTIQTGYRHIHLRAKNNNPTYSTLFIHVAIENK</sequence>
<feature type="domain" description="EF-hand" evidence="13">
    <location>
        <begin position="86"/>
        <end position="121"/>
    </location>
</feature>
<dbReference type="Proteomes" id="UP000663854">
    <property type="component" value="Unassembled WGS sequence"/>
</dbReference>
<dbReference type="CDD" id="cd08558">
    <property type="entry name" value="PI-PLCc_eukaryota"/>
    <property type="match status" value="1"/>
</dbReference>
<evidence type="ECO:0000313" key="15">
    <source>
        <dbReference type="Proteomes" id="UP000663854"/>
    </source>
</evidence>
<evidence type="ECO:0000256" key="5">
    <source>
        <dbReference type="ARBA" id="ARBA00022963"/>
    </source>
</evidence>
<keyword evidence="4 9" id="KW-0378">Hydrolase</keyword>
<keyword evidence="6 9" id="KW-0443">Lipid metabolism</keyword>
<dbReference type="InterPro" id="IPR035892">
    <property type="entry name" value="C2_domain_sf"/>
</dbReference>
<dbReference type="Pfam" id="PF00387">
    <property type="entry name" value="PI-PLC-Y"/>
    <property type="match status" value="1"/>
</dbReference>
<dbReference type="GO" id="GO:0016042">
    <property type="term" value="P:lipid catabolic process"/>
    <property type="evidence" value="ECO:0007669"/>
    <property type="project" value="UniProtKB-KW"/>
</dbReference>
<feature type="domain" description="PH" evidence="10">
    <location>
        <begin position="1"/>
        <end position="74"/>
    </location>
</feature>
<keyword evidence="5 9" id="KW-0442">Lipid degradation</keyword>
<evidence type="ECO:0000259" key="10">
    <source>
        <dbReference type="PROSITE" id="PS50003"/>
    </source>
</evidence>
<evidence type="ECO:0000256" key="2">
    <source>
        <dbReference type="ARBA" id="ARBA00012368"/>
    </source>
</evidence>
<dbReference type="GO" id="GO:0004435">
    <property type="term" value="F:phosphatidylinositol-4,5-bisphosphate phospholipase C activity"/>
    <property type="evidence" value="ECO:0007669"/>
    <property type="project" value="UniProtKB-EC"/>
</dbReference>
<evidence type="ECO:0000259" key="12">
    <source>
        <dbReference type="PROSITE" id="PS50008"/>
    </source>
</evidence>
<reference evidence="14" key="1">
    <citation type="submission" date="2021-02" db="EMBL/GenBank/DDBJ databases">
        <authorList>
            <person name="Nowell W R."/>
        </authorList>
    </citation>
    <scope>NUCLEOTIDE SEQUENCE</scope>
</reference>
<evidence type="ECO:0000259" key="13">
    <source>
        <dbReference type="PROSITE" id="PS50222"/>
    </source>
</evidence>
<dbReference type="InterPro" id="IPR000008">
    <property type="entry name" value="C2_dom"/>
</dbReference>
<dbReference type="Gene3D" id="1.10.238.10">
    <property type="entry name" value="EF-hand"/>
    <property type="match status" value="2"/>
</dbReference>
<dbReference type="Gene3D" id="2.60.40.150">
    <property type="entry name" value="C2 domain"/>
    <property type="match status" value="1"/>
</dbReference>
<dbReference type="SUPFAM" id="SSF51695">
    <property type="entry name" value="PLC-like phosphodiesterases"/>
    <property type="match status" value="1"/>
</dbReference>
<dbReference type="SMART" id="SM00054">
    <property type="entry name" value="EFh"/>
    <property type="match status" value="2"/>
</dbReference>
<dbReference type="SMART" id="SM00148">
    <property type="entry name" value="PLCXc"/>
    <property type="match status" value="1"/>
</dbReference>
<evidence type="ECO:0000256" key="9">
    <source>
        <dbReference type="RuleBase" id="RU361133"/>
    </source>
</evidence>
<dbReference type="Pfam" id="PF00168">
    <property type="entry name" value="C2"/>
    <property type="match status" value="1"/>
</dbReference>
<dbReference type="GO" id="GO:0005737">
    <property type="term" value="C:cytoplasm"/>
    <property type="evidence" value="ECO:0007669"/>
    <property type="project" value="UniProtKB-SubCell"/>
</dbReference>
<dbReference type="Gene3D" id="3.20.20.190">
    <property type="entry name" value="Phosphatidylinositol (PI) phosphodiesterase"/>
    <property type="match status" value="1"/>
</dbReference>